<organism evidence="1 2">
    <name type="scientific">Mariniflexile jejuense</name>
    <dbReference type="NCBI Taxonomy" id="1173582"/>
    <lineage>
        <taxon>Bacteria</taxon>
        <taxon>Pseudomonadati</taxon>
        <taxon>Bacteroidota</taxon>
        <taxon>Flavobacteriia</taxon>
        <taxon>Flavobacteriales</taxon>
        <taxon>Flavobacteriaceae</taxon>
        <taxon>Mariniflexile</taxon>
    </lineage>
</organism>
<evidence type="ECO:0000313" key="2">
    <source>
        <dbReference type="Proteomes" id="UP001597061"/>
    </source>
</evidence>
<protein>
    <recommendedName>
        <fullName evidence="3">KTSC domain-containing protein</fullName>
    </recommendedName>
</protein>
<sequence>MSYQYTQEELYNRALFTIKNQMQDVYVAFEPNEGDSYLMIIYSSDGSNIVGYHEKPFWDTLFQVLSDFDNNRKLDYEIIAV</sequence>
<evidence type="ECO:0008006" key="3">
    <source>
        <dbReference type="Google" id="ProtNLM"/>
    </source>
</evidence>
<proteinExistence type="predicted"/>
<gene>
    <name evidence="1" type="ORF">ACFQ1R_13065</name>
</gene>
<dbReference type="Proteomes" id="UP001597061">
    <property type="component" value="Unassembled WGS sequence"/>
</dbReference>
<name>A0ABW3JKR0_9FLAO</name>
<reference evidence="2" key="1">
    <citation type="journal article" date="2019" name="Int. J. Syst. Evol. Microbiol.">
        <title>The Global Catalogue of Microorganisms (GCM) 10K type strain sequencing project: providing services to taxonomists for standard genome sequencing and annotation.</title>
        <authorList>
            <consortium name="The Broad Institute Genomics Platform"/>
            <consortium name="The Broad Institute Genome Sequencing Center for Infectious Disease"/>
            <person name="Wu L."/>
            <person name="Ma J."/>
        </authorList>
    </citation>
    <scope>NUCLEOTIDE SEQUENCE [LARGE SCALE GENOMIC DNA]</scope>
    <source>
        <strain evidence="2">CCUG 62414</strain>
    </source>
</reference>
<comment type="caution">
    <text evidence="1">The sequence shown here is derived from an EMBL/GenBank/DDBJ whole genome shotgun (WGS) entry which is preliminary data.</text>
</comment>
<keyword evidence="2" id="KW-1185">Reference proteome</keyword>
<dbReference type="RefSeq" id="WP_379926705.1">
    <property type="nucleotide sequence ID" value="NZ_JBHTJI010000030.1"/>
</dbReference>
<evidence type="ECO:0000313" key="1">
    <source>
        <dbReference type="EMBL" id="MFD0991032.1"/>
    </source>
</evidence>
<accession>A0ABW3JKR0</accession>
<dbReference type="EMBL" id="JBHTJI010000030">
    <property type="protein sequence ID" value="MFD0991032.1"/>
    <property type="molecule type" value="Genomic_DNA"/>
</dbReference>